<feature type="chain" id="PRO_5004373228" description="Apple domain-containing protein" evidence="2">
    <location>
        <begin position="20"/>
        <end position="696"/>
    </location>
</feature>
<dbReference type="EMBL" id="CAHR02000070">
    <property type="protein sequence ID" value="CCG82115.1"/>
    <property type="molecule type" value="Genomic_DNA"/>
</dbReference>
<organism evidence="3 4">
    <name type="scientific">Taphrina deformans (strain PYCC 5710 / ATCC 11124 / CBS 356.35 / IMI 108563 / JCM 9778 / NBRC 8474)</name>
    <name type="common">Peach leaf curl fungus</name>
    <name type="synonym">Lalaria deformans</name>
    <dbReference type="NCBI Taxonomy" id="1097556"/>
    <lineage>
        <taxon>Eukaryota</taxon>
        <taxon>Fungi</taxon>
        <taxon>Dikarya</taxon>
        <taxon>Ascomycota</taxon>
        <taxon>Taphrinomycotina</taxon>
        <taxon>Taphrinomycetes</taxon>
        <taxon>Taphrinales</taxon>
        <taxon>Taphrinaceae</taxon>
        <taxon>Taphrina</taxon>
    </lineage>
</organism>
<gene>
    <name evidence="3" type="ORF">TAPDE_002055</name>
</gene>
<protein>
    <recommendedName>
        <fullName evidence="5">Apple domain-containing protein</fullName>
    </recommendedName>
</protein>
<sequence length="696" mass="70044">MVALGHALVSLSALASTVASLPQHEKRLFGLDWYGGGGSSPTTTSTTSSPTSTSTSSSSTVKTTSTSTTSSSTSSSTSTSSTTSSPTKAASTTSTTSSSIKLTSSSTSSAPLATGTNTPYGNTLVFEGFVSIVGTSDKLGTYTLNSYSPQACSTLCKANPACSFYNVYSAMTFMSFVFGTTPYCALYDGQHSAWEAYDYGTFSGMSYSNSNGYVMFGDDTAASVIVSTGTAGIPTSLGTSMSSSTRAATSIKSTSAVTTTTTSSSSSSSTSTSTSTSSASSTKAAITSSSSSSSSSVTSSSSANAALNAIGAVVTSAAAAVPAATSIAAALPSSTAAAAVAAAVSSAAAKALSTPVALSSIVPATSVAVPTTLSSVAVPTKLATSLAGVVASATKSVSVSAACSLPGWAYSGWCSTLPSMVPQIKQNVLGAGSANRGFIVPLYIYPSWWTNPGAWDWVYTAAANYPSVTFTVIVNPNSGPGTTVIPNSDYQHELTKLLAIANVNVLGYVDTAFGGRAAGDVANDISIYAGWSSAGLGLDGIFFDNQASGQTYLSMYSSYASQVRANAGFSRPIVGFAPGQICHPSFVDVADFVVIFEQTSAAVPDDLFGWYASFLGGLSAGQLSKLVFMLNSADAGTSVVVTNLQAALNPRYLYLTDNTAQWGGAFQSAPSASFLAKALDMVASPLALVGSVVANL</sequence>
<comment type="caution">
    <text evidence="3">The sequence shown here is derived from an EMBL/GenBank/DDBJ whole genome shotgun (WGS) entry which is preliminary data.</text>
</comment>
<dbReference type="InterPro" id="IPR021986">
    <property type="entry name" value="Spherulin4"/>
</dbReference>
<dbReference type="PANTHER" id="PTHR35040">
    <property type="match status" value="1"/>
</dbReference>
<dbReference type="eggNOG" id="ENOG502SHPJ">
    <property type="taxonomic scope" value="Eukaryota"/>
</dbReference>
<dbReference type="PANTHER" id="PTHR35040:SF9">
    <property type="entry name" value="4-LIKE CELL SURFACE PROTEIN, PUTATIVE (AFU_ORTHOLOGUE AFUA_4G14080)-RELATED"/>
    <property type="match status" value="1"/>
</dbReference>
<evidence type="ECO:0000313" key="4">
    <source>
        <dbReference type="Proteomes" id="UP000013776"/>
    </source>
</evidence>
<feature type="region of interest" description="Disordered" evidence="1">
    <location>
        <begin position="39"/>
        <end position="93"/>
    </location>
</feature>
<dbReference type="AlphaFoldDB" id="R4X9L9"/>
<dbReference type="Pfam" id="PF12138">
    <property type="entry name" value="Spherulin4"/>
    <property type="match status" value="1"/>
</dbReference>
<feature type="region of interest" description="Disordered" evidence="1">
    <location>
        <begin position="259"/>
        <end position="278"/>
    </location>
</feature>
<evidence type="ECO:0000256" key="2">
    <source>
        <dbReference type="SAM" id="SignalP"/>
    </source>
</evidence>
<accession>R4X9L9</accession>
<reference evidence="3 4" key="1">
    <citation type="journal article" date="2013" name="MBio">
        <title>Genome sequencing of the plant pathogen Taphrina deformans, the causal agent of peach leaf curl.</title>
        <authorList>
            <person name="Cisse O.H."/>
            <person name="Almeida J.M.G.C.F."/>
            <person name="Fonseca A."/>
            <person name="Kumar A.A."/>
            <person name="Salojaervi J."/>
            <person name="Overmyer K."/>
            <person name="Hauser P.M."/>
            <person name="Pagni M."/>
        </authorList>
    </citation>
    <scope>NUCLEOTIDE SEQUENCE [LARGE SCALE GENOMIC DNA]</scope>
    <source>
        <strain evidence="4">PYCC 5710 / ATCC 11124 / CBS 356.35 / IMI 108563 / JCM 9778 / NBRC 8474</strain>
    </source>
</reference>
<feature type="signal peptide" evidence="2">
    <location>
        <begin position="1"/>
        <end position="19"/>
    </location>
</feature>
<dbReference type="Proteomes" id="UP000013776">
    <property type="component" value="Unassembled WGS sequence"/>
</dbReference>
<proteinExistence type="predicted"/>
<dbReference type="OrthoDB" id="5342184at2759"/>
<feature type="compositionally biased region" description="Low complexity" evidence="1">
    <location>
        <begin position="40"/>
        <end position="93"/>
    </location>
</feature>
<keyword evidence="4" id="KW-1185">Reference proteome</keyword>
<dbReference type="VEuPathDB" id="FungiDB:TAPDE_002055"/>
<evidence type="ECO:0000256" key="1">
    <source>
        <dbReference type="SAM" id="MobiDB-lite"/>
    </source>
</evidence>
<keyword evidence="2" id="KW-0732">Signal</keyword>
<evidence type="ECO:0008006" key="5">
    <source>
        <dbReference type="Google" id="ProtNLM"/>
    </source>
</evidence>
<name>R4X9L9_TAPDE</name>
<evidence type="ECO:0000313" key="3">
    <source>
        <dbReference type="EMBL" id="CCG82115.1"/>
    </source>
</evidence>